<dbReference type="STRING" id="1055723.SAMN05216293_0160"/>
<name>A0A1M6PFD9_9FLAO</name>
<organism evidence="3 4">
    <name type="scientific">Flagellimonas taeanensis</name>
    <dbReference type="NCBI Taxonomy" id="1005926"/>
    <lineage>
        <taxon>Bacteria</taxon>
        <taxon>Pseudomonadati</taxon>
        <taxon>Bacteroidota</taxon>
        <taxon>Flavobacteriia</taxon>
        <taxon>Flavobacteriales</taxon>
        <taxon>Flavobacteriaceae</taxon>
        <taxon>Flagellimonas</taxon>
    </lineage>
</organism>
<dbReference type="OrthoDB" id="1444489at2"/>
<feature type="transmembrane region" description="Helical" evidence="1">
    <location>
        <begin position="7"/>
        <end position="28"/>
    </location>
</feature>
<evidence type="ECO:0000313" key="3">
    <source>
        <dbReference type="EMBL" id="SHK06610.1"/>
    </source>
</evidence>
<gene>
    <name evidence="2" type="ORF">SAMN04487891_101157</name>
    <name evidence="3" type="ORF">SAMN05216293_0160</name>
</gene>
<dbReference type="Proteomes" id="UP000184031">
    <property type="component" value="Unassembled WGS sequence"/>
</dbReference>
<evidence type="ECO:0000313" key="4">
    <source>
        <dbReference type="Proteomes" id="UP000184031"/>
    </source>
</evidence>
<sequence length="139" mass="15162">MFSKSNLLATLVGAVVMFFLGYLVWGIATVDFFEKHSSINAMKEVPDMGMIALSNLIAVFALSTLYGKWARGHHSLSQGFQFGVWIGVFTGLGLGLLNYGTTELMDLTGYMAEAVLEIVFYGILGAIIAFVYQKTASKE</sequence>
<reference evidence="3 4" key="1">
    <citation type="submission" date="2016-11" db="EMBL/GenBank/DDBJ databases">
        <authorList>
            <person name="Varghese N."/>
            <person name="Submissions S."/>
        </authorList>
    </citation>
    <scope>NUCLEOTIDE SEQUENCE [LARGE SCALE GENOMIC DNA]</scope>
    <source>
        <strain evidence="3 4">CGMCC 1.12174</strain>
        <strain evidence="2 5">DSM 26351</strain>
    </source>
</reference>
<dbReference type="EMBL" id="FRAT01000001">
    <property type="protein sequence ID" value="SHK06610.1"/>
    <property type="molecule type" value="Genomic_DNA"/>
</dbReference>
<comment type="caution">
    <text evidence="3">The sequence shown here is derived from an EMBL/GenBank/DDBJ whole genome shotgun (WGS) entry which is preliminary data.</text>
</comment>
<evidence type="ECO:0000313" key="5">
    <source>
        <dbReference type="Proteomes" id="UP000198940"/>
    </source>
</evidence>
<protein>
    <submittedName>
        <fullName evidence="3">Uncharacterized protein</fullName>
    </submittedName>
</protein>
<proteinExistence type="predicted"/>
<evidence type="ECO:0000313" key="2">
    <source>
        <dbReference type="EMBL" id="SFB66729.1"/>
    </source>
</evidence>
<dbReference type="EMBL" id="FOKU01000001">
    <property type="protein sequence ID" value="SFB66729.1"/>
    <property type="molecule type" value="Genomic_DNA"/>
</dbReference>
<keyword evidence="1" id="KW-1133">Transmembrane helix</keyword>
<dbReference type="AlphaFoldDB" id="A0A1M6PFD9"/>
<accession>A0A1M6PFD9</accession>
<keyword evidence="1" id="KW-0472">Membrane</keyword>
<dbReference type="Proteomes" id="UP000198940">
    <property type="component" value="Unassembled WGS sequence"/>
</dbReference>
<keyword evidence="5" id="KW-1185">Reference proteome</keyword>
<feature type="transmembrane region" description="Helical" evidence="1">
    <location>
        <begin position="79"/>
        <end position="99"/>
    </location>
</feature>
<evidence type="ECO:0000256" key="1">
    <source>
        <dbReference type="SAM" id="Phobius"/>
    </source>
</evidence>
<feature type="transmembrane region" description="Helical" evidence="1">
    <location>
        <begin position="48"/>
        <end position="67"/>
    </location>
</feature>
<keyword evidence="1" id="KW-0812">Transmembrane</keyword>
<feature type="transmembrane region" description="Helical" evidence="1">
    <location>
        <begin position="111"/>
        <end position="132"/>
    </location>
</feature>